<reference evidence="3" key="2">
    <citation type="submission" date="2020-11" db="EMBL/GenBank/DDBJ databases">
        <authorList>
            <person name="McCartney M.A."/>
            <person name="Auch B."/>
            <person name="Kono T."/>
            <person name="Mallez S."/>
            <person name="Becker A."/>
            <person name="Gohl D.M."/>
            <person name="Silverstein K.A.T."/>
            <person name="Koren S."/>
            <person name="Bechman K.B."/>
            <person name="Herman A."/>
            <person name="Abrahante J.E."/>
            <person name="Garbe J."/>
        </authorList>
    </citation>
    <scope>NUCLEOTIDE SEQUENCE</scope>
    <source>
        <strain evidence="3">Duluth1</strain>
        <tissue evidence="3">Whole animal</tissue>
    </source>
</reference>
<sequence>MVWISLFAVMAFLLVNDSSAVEVTMYDSCIEVNTTSPALFMDCGDGDVITDIQYEAGFGTCDARVCKGESASLLIDVMDCHWNRTCLLSPVYPAERIVRSGDSCYNRNLEFLNIKSYRCFHNATKILNISDGGILSRDSGIIRSHSEFPWNYGDREGERTHNLTLVVHVGKRLYVSALYDVDLGEDDFFNVTSKSTRDLSHLKSGVVQVVSDFNDTKVTFTFHVSSFTQSGKGFALCFKFSATEITENVCNEITIKGSLKLDVKASNTAPQVVDQTSGPETTPKTPGTGGNVEECDKKCQRRQKKRHPKPQGEGKGEKRKKKNDRKNKKGQATTT</sequence>
<feature type="compositionally biased region" description="Basic residues" evidence="1">
    <location>
        <begin position="317"/>
        <end position="329"/>
    </location>
</feature>
<protein>
    <recommendedName>
        <fullName evidence="5">CUB domain-containing protein</fullName>
    </recommendedName>
</protein>
<comment type="caution">
    <text evidence="3">The sequence shown here is derived from an EMBL/GenBank/DDBJ whole genome shotgun (WGS) entry which is preliminary data.</text>
</comment>
<feature type="chain" id="PRO_5039665832" description="CUB domain-containing protein" evidence="2">
    <location>
        <begin position="21"/>
        <end position="335"/>
    </location>
</feature>
<gene>
    <name evidence="3" type="ORF">DPMN_109173</name>
</gene>
<evidence type="ECO:0000256" key="1">
    <source>
        <dbReference type="SAM" id="MobiDB-lite"/>
    </source>
</evidence>
<dbReference type="AlphaFoldDB" id="A0A9D4KA96"/>
<reference evidence="3" key="1">
    <citation type="journal article" date="2019" name="bioRxiv">
        <title>The Genome of the Zebra Mussel, Dreissena polymorpha: A Resource for Invasive Species Research.</title>
        <authorList>
            <person name="McCartney M.A."/>
            <person name="Auch B."/>
            <person name="Kono T."/>
            <person name="Mallez S."/>
            <person name="Zhang Y."/>
            <person name="Obille A."/>
            <person name="Becker A."/>
            <person name="Abrahante J.E."/>
            <person name="Garbe J."/>
            <person name="Badalamenti J.P."/>
            <person name="Herman A."/>
            <person name="Mangelson H."/>
            <person name="Liachko I."/>
            <person name="Sullivan S."/>
            <person name="Sone E.D."/>
            <person name="Koren S."/>
            <person name="Silverstein K.A.T."/>
            <person name="Beckman K.B."/>
            <person name="Gohl D.M."/>
        </authorList>
    </citation>
    <scope>NUCLEOTIDE SEQUENCE</scope>
    <source>
        <strain evidence="3">Duluth1</strain>
        <tissue evidence="3">Whole animal</tissue>
    </source>
</reference>
<evidence type="ECO:0000256" key="2">
    <source>
        <dbReference type="SAM" id="SignalP"/>
    </source>
</evidence>
<proteinExistence type="predicted"/>
<evidence type="ECO:0008006" key="5">
    <source>
        <dbReference type="Google" id="ProtNLM"/>
    </source>
</evidence>
<dbReference type="Proteomes" id="UP000828390">
    <property type="component" value="Unassembled WGS sequence"/>
</dbReference>
<accession>A0A9D4KA96</accession>
<feature type="compositionally biased region" description="Polar residues" evidence="1">
    <location>
        <begin position="267"/>
        <end position="277"/>
    </location>
</feature>
<name>A0A9D4KA96_DREPO</name>
<keyword evidence="4" id="KW-1185">Reference proteome</keyword>
<dbReference type="OrthoDB" id="6148475at2759"/>
<evidence type="ECO:0000313" key="3">
    <source>
        <dbReference type="EMBL" id="KAH3835809.1"/>
    </source>
</evidence>
<feature type="compositionally biased region" description="Basic residues" evidence="1">
    <location>
        <begin position="299"/>
        <end position="309"/>
    </location>
</feature>
<feature type="signal peptide" evidence="2">
    <location>
        <begin position="1"/>
        <end position="20"/>
    </location>
</feature>
<feature type="region of interest" description="Disordered" evidence="1">
    <location>
        <begin position="267"/>
        <end position="335"/>
    </location>
</feature>
<keyword evidence="2" id="KW-0732">Signal</keyword>
<evidence type="ECO:0000313" key="4">
    <source>
        <dbReference type="Proteomes" id="UP000828390"/>
    </source>
</evidence>
<organism evidence="3 4">
    <name type="scientific">Dreissena polymorpha</name>
    <name type="common">Zebra mussel</name>
    <name type="synonym">Mytilus polymorpha</name>
    <dbReference type="NCBI Taxonomy" id="45954"/>
    <lineage>
        <taxon>Eukaryota</taxon>
        <taxon>Metazoa</taxon>
        <taxon>Spiralia</taxon>
        <taxon>Lophotrochozoa</taxon>
        <taxon>Mollusca</taxon>
        <taxon>Bivalvia</taxon>
        <taxon>Autobranchia</taxon>
        <taxon>Heteroconchia</taxon>
        <taxon>Euheterodonta</taxon>
        <taxon>Imparidentia</taxon>
        <taxon>Neoheterodontei</taxon>
        <taxon>Myida</taxon>
        <taxon>Dreissenoidea</taxon>
        <taxon>Dreissenidae</taxon>
        <taxon>Dreissena</taxon>
    </lineage>
</organism>
<dbReference type="EMBL" id="JAIWYP010000004">
    <property type="protein sequence ID" value="KAH3835809.1"/>
    <property type="molecule type" value="Genomic_DNA"/>
</dbReference>